<keyword evidence="3" id="KW-1185">Reference proteome</keyword>
<evidence type="ECO:0000313" key="2">
    <source>
        <dbReference type="EMBL" id="KAK7607361.1"/>
    </source>
</evidence>
<dbReference type="Proteomes" id="UP001367316">
    <property type="component" value="Unassembled WGS sequence"/>
</dbReference>
<feature type="compositionally biased region" description="Low complexity" evidence="1">
    <location>
        <begin position="254"/>
        <end position="303"/>
    </location>
</feature>
<protein>
    <submittedName>
        <fullName evidence="2">Uncharacterized protein</fullName>
    </submittedName>
</protein>
<feature type="region of interest" description="Disordered" evidence="1">
    <location>
        <begin position="240"/>
        <end position="351"/>
    </location>
</feature>
<evidence type="ECO:0000256" key="1">
    <source>
        <dbReference type="SAM" id="MobiDB-lite"/>
    </source>
</evidence>
<feature type="compositionally biased region" description="Low complexity" evidence="1">
    <location>
        <begin position="338"/>
        <end position="351"/>
    </location>
</feature>
<evidence type="ECO:0000313" key="3">
    <source>
        <dbReference type="Proteomes" id="UP001367316"/>
    </source>
</evidence>
<name>A0ABR1N074_9PEZI</name>
<sequence>MGHQVRTPFSPPGLHQYPATTGQDEGPIWELSSGLGAQQPATIDARLLHHVNGVDPTAPWCTDDATIEEKERNFRQQQSYQEDFDTVMNDPFIDTDDHLQNQPMEPAFIDRNHHINTQTYMGDLHQGTATPSSIMQIDQNHTNAQTHVGDLHQGAAMPSSMMQIDQNHTNAQTHVGDLHQGAAMPPSMMQIDQNHHINAQTPVGGDLRRRAVMRSSMMQLQQHQQNPPHGLNWQIQVNNGHGNIVRPAPTNHTRPIAPMRRSSASASAPTHNLQQQQQLSQQHPPQQHLPRQNLQQQHLQQQHVSENPRRKRRRLDAGEEARREAQPPPANIRSGAITGAPNARGTAAAAAATATTDAARAAVESPNSRWTCRELQRRFGF</sequence>
<feature type="region of interest" description="Disordered" evidence="1">
    <location>
        <begin position="1"/>
        <end position="23"/>
    </location>
</feature>
<accession>A0ABR1N074</accession>
<comment type="caution">
    <text evidence="2">The sequence shown here is derived from an EMBL/GenBank/DDBJ whole genome shotgun (WGS) entry which is preliminary data.</text>
</comment>
<reference evidence="2 3" key="1">
    <citation type="submission" date="2024-04" db="EMBL/GenBank/DDBJ databases">
        <title>Phyllosticta paracitricarpa is synonymous to the EU quarantine fungus P. citricarpa based on phylogenomic analyses.</title>
        <authorList>
            <consortium name="Lawrence Berkeley National Laboratory"/>
            <person name="Van ingen-buijs V.A."/>
            <person name="Van westerhoven A.C."/>
            <person name="Haridas S."/>
            <person name="Skiadas P."/>
            <person name="Martin F."/>
            <person name="Groenewald J.Z."/>
            <person name="Crous P.W."/>
            <person name="Seidl M.F."/>
        </authorList>
    </citation>
    <scope>NUCLEOTIDE SEQUENCE [LARGE SCALE GENOMIC DNA]</scope>
    <source>
        <strain evidence="2 3">CBS 141358</strain>
    </source>
</reference>
<organism evidence="2 3">
    <name type="scientific">Phyllosticta paracitricarpa</name>
    <dbReference type="NCBI Taxonomy" id="2016321"/>
    <lineage>
        <taxon>Eukaryota</taxon>
        <taxon>Fungi</taxon>
        <taxon>Dikarya</taxon>
        <taxon>Ascomycota</taxon>
        <taxon>Pezizomycotina</taxon>
        <taxon>Dothideomycetes</taxon>
        <taxon>Dothideomycetes incertae sedis</taxon>
        <taxon>Botryosphaeriales</taxon>
        <taxon>Phyllostictaceae</taxon>
        <taxon>Phyllosticta</taxon>
    </lineage>
</organism>
<proteinExistence type="predicted"/>
<dbReference type="EMBL" id="JBBPBF010000037">
    <property type="protein sequence ID" value="KAK7607361.1"/>
    <property type="molecule type" value="Genomic_DNA"/>
</dbReference>
<gene>
    <name evidence="2" type="ORF">JOL62DRAFT_615342</name>
</gene>
<feature type="compositionally biased region" description="Basic and acidic residues" evidence="1">
    <location>
        <begin position="315"/>
        <end position="325"/>
    </location>
</feature>